<name>A0ABS5RYT0_9HYPH</name>
<dbReference type="Proteomes" id="UP001297272">
    <property type="component" value="Unassembled WGS sequence"/>
</dbReference>
<dbReference type="Gene3D" id="3.40.190.10">
    <property type="entry name" value="Periplasmic binding protein-like II"/>
    <property type="match status" value="2"/>
</dbReference>
<dbReference type="PANTHER" id="PTHR35936">
    <property type="entry name" value="MEMBRANE-BOUND LYTIC MUREIN TRANSGLYCOSYLASE F"/>
    <property type="match status" value="1"/>
</dbReference>
<dbReference type="PROSITE" id="PS51318">
    <property type="entry name" value="TAT"/>
    <property type="match status" value="1"/>
</dbReference>
<proteinExistence type="predicted"/>
<evidence type="ECO:0000313" key="4">
    <source>
        <dbReference type="EMBL" id="MBS9722198.1"/>
    </source>
</evidence>
<evidence type="ECO:0000259" key="3">
    <source>
        <dbReference type="SMART" id="SM00062"/>
    </source>
</evidence>
<sequence>MVSRRDFAGLMAGGLAGAAALSATATVASAQEGSSWERIMSSKKLRIGGVATGAPWTMKDPASGEWGGHFVTIARALASDMEVELEIVETTWGNGILDVQTDKIDIMFGMNPTPKRALAVDFTVPIYNSALLMICAPDFAPTTWEDLNKPEVKIAVDNGSAHDQVASRLAPNAEIIRFRTLDEATLALKSRRVQAQSIFWMGGVRAVKRDPSLGKLVVPTPIFGSTSNAALRRQSDTTLKNFLNTWIVYSQGLGLIRSAVLDSLAAVDVTESDIPEGVSF</sequence>
<gene>
    <name evidence="4" type="ORF">JYU29_16005</name>
</gene>
<dbReference type="EMBL" id="JAFMNX010000004">
    <property type="protein sequence ID" value="MBS9722198.1"/>
    <property type="molecule type" value="Genomic_DNA"/>
</dbReference>
<feature type="domain" description="Solute-binding protein family 3/N-terminal" evidence="3">
    <location>
        <begin position="44"/>
        <end position="264"/>
    </location>
</feature>
<comment type="caution">
    <text evidence="4">The sequence shown here is derived from an EMBL/GenBank/DDBJ whole genome shotgun (WGS) entry which is preliminary data.</text>
</comment>
<dbReference type="InterPro" id="IPR006311">
    <property type="entry name" value="TAT_signal"/>
</dbReference>
<dbReference type="Pfam" id="PF00497">
    <property type="entry name" value="SBP_bac_3"/>
    <property type="match status" value="1"/>
</dbReference>
<keyword evidence="1 2" id="KW-0732">Signal</keyword>
<evidence type="ECO:0000256" key="2">
    <source>
        <dbReference type="SAM" id="SignalP"/>
    </source>
</evidence>
<feature type="chain" id="PRO_5045561439" evidence="2">
    <location>
        <begin position="31"/>
        <end position="280"/>
    </location>
</feature>
<feature type="signal peptide" evidence="2">
    <location>
        <begin position="1"/>
        <end position="30"/>
    </location>
</feature>
<dbReference type="RefSeq" id="WP_213985841.1">
    <property type="nucleotide sequence ID" value="NZ_JAFMNX010000004.1"/>
</dbReference>
<reference evidence="4 5" key="1">
    <citation type="submission" date="2021-03" db="EMBL/GenBank/DDBJ databases">
        <title>Tianweitania aestuarii sp. nov., isolated from a tidal flat.</title>
        <authorList>
            <person name="Park S."/>
            <person name="Yoon J.-H."/>
        </authorList>
    </citation>
    <scope>NUCLEOTIDE SEQUENCE [LARGE SCALE GENOMIC DNA]</scope>
    <source>
        <strain evidence="4 5">BSSL-BM11</strain>
    </source>
</reference>
<evidence type="ECO:0000313" key="5">
    <source>
        <dbReference type="Proteomes" id="UP001297272"/>
    </source>
</evidence>
<protein>
    <submittedName>
        <fullName evidence="4">Transporter substrate-binding domain-containing protein</fullName>
    </submittedName>
</protein>
<organism evidence="4 5">
    <name type="scientific">Tianweitania aestuarii</name>
    <dbReference type="NCBI Taxonomy" id="2814886"/>
    <lineage>
        <taxon>Bacteria</taxon>
        <taxon>Pseudomonadati</taxon>
        <taxon>Pseudomonadota</taxon>
        <taxon>Alphaproteobacteria</taxon>
        <taxon>Hyphomicrobiales</taxon>
        <taxon>Phyllobacteriaceae</taxon>
        <taxon>Tianweitania</taxon>
    </lineage>
</organism>
<dbReference type="SMART" id="SM00062">
    <property type="entry name" value="PBPb"/>
    <property type="match status" value="1"/>
</dbReference>
<dbReference type="PANTHER" id="PTHR35936:SF17">
    <property type="entry name" value="ARGININE-BINDING EXTRACELLULAR PROTEIN ARTP"/>
    <property type="match status" value="1"/>
</dbReference>
<keyword evidence="5" id="KW-1185">Reference proteome</keyword>
<accession>A0ABS5RYT0</accession>
<dbReference type="SUPFAM" id="SSF53850">
    <property type="entry name" value="Periplasmic binding protein-like II"/>
    <property type="match status" value="1"/>
</dbReference>
<evidence type="ECO:0000256" key="1">
    <source>
        <dbReference type="ARBA" id="ARBA00022729"/>
    </source>
</evidence>
<dbReference type="InterPro" id="IPR001638">
    <property type="entry name" value="Solute-binding_3/MltF_N"/>
</dbReference>